<evidence type="ECO:0000256" key="1">
    <source>
        <dbReference type="SAM" id="SignalP"/>
    </source>
</evidence>
<evidence type="ECO:0000313" key="2">
    <source>
        <dbReference type="EMBL" id="AXY74976.1"/>
    </source>
</evidence>
<feature type="signal peptide" evidence="1">
    <location>
        <begin position="1"/>
        <end position="20"/>
    </location>
</feature>
<dbReference type="RefSeq" id="WP_119050859.1">
    <property type="nucleotide sequence ID" value="NZ_CP032157.1"/>
</dbReference>
<dbReference type="Proteomes" id="UP000263900">
    <property type="component" value="Chromosome"/>
</dbReference>
<accession>A0A3B7MPQ8</accession>
<feature type="chain" id="PRO_5017600091" evidence="1">
    <location>
        <begin position="21"/>
        <end position="354"/>
    </location>
</feature>
<dbReference type="PANTHER" id="PTHR37489:SF1">
    <property type="entry name" value="DUF3500 DOMAIN-CONTAINING PROTEIN"/>
    <property type="match status" value="1"/>
</dbReference>
<proteinExistence type="predicted"/>
<gene>
    <name evidence="2" type="ORF">D3H65_13710</name>
</gene>
<dbReference type="PANTHER" id="PTHR37489">
    <property type="entry name" value="DUF3500 DOMAIN-CONTAINING PROTEIN"/>
    <property type="match status" value="1"/>
</dbReference>
<dbReference type="EMBL" id="CP032157">
    <property type="protein sequence ID" value="AXY74976.1"/>
    <property type="molecule type" value="Genomic_DNA"/>
</dbReference>
<dbReference type="InterPro" id="IPR021889">
    <property type="entry name" value="DUF3500"/>
</dbReference>
<dbReference type="KEGG" id="pseg:D3H65_13710"/>
<dbReference type="Pfam" id="PF12006">
    <property type="entry name" value="DUF3500"/>
    <property type="match status" value="1"/>
</dbReference>
<name>A0A3B7MPQ8_9BACT</name>
<dbReference type="AlphaFoldDB" id="A0A3B7MPQ8"/>
<sequence>MPLKCLLFVLASLIVTHCYSQDNNTEIRKSVASFVDGLTVLQKKRALVDFADTMRTEWNNLPVGLRPRVGINIGSLTDVQRKSLHRILSAALSSQGYLKATGVMHMDNLLNMYYDTLLQRKEINEDLHSRMRALQWSHQQFYLAVFNHPSDSTWGFKLEGHHLSLNFTFHQQQLAVTPFFIGSDPAEYSISDYAGWRILGQEEDLGVKLIYLLSPAQQQKATLSQAVPGDIITSAESGKRLIDYWGLPGSALNKQQLEVLKQIIREFVFNMEYEKAMVEYDKIIKAGIDKVYFGWIGPYDEHKAHYFVLNGPTFLIEFDNSGFNHEGNHIHAIWREKNNEFGGDVLKKHYQASH</sequence>
<dbReference type="OrthoDB" id="581140at2"/>
<evidence type="ECO:0000313" key="3">
    <source>
        <dbReference type="Proteomes" id="UP000263900"/>
    </source>
</evidence>
<keyword evidence="1" id="KW-0732">Signal</keyword>
<organism evidence="2 3">
    <name type="scientific">Paraflavitalea soli</name>
    <dbReference type="NCBI Taxonomy" id="2315862"/>
    <lineage>
        <taxon>Bacteria</taxon>
        <taxon>Pseudomonadati</taxon>
        <taxon>Bacteroidota</taxon>
        <taxon>Chitinophagia</taxon>
        <taxon>Chitinophagales</taxon>
        <taxon>Chitinophagaceae</taxon>
        <taxon>Paraflavitalea</taxon>
    </lineage>
</organism>
<reference evidence="2 3" key="1">
    <citation type="submission" date="2018-09" db="EMBL/GenBank/DDBJ databases">
        <title>Genome sequencing of strain 6GH32-13.</title>
        <authorList>
            <person name="Weon H.-Y."/>
            <person name="Heo J."/>
            <person name="Kwon S.-W."/>
        </authorList>
    </citation>
    <scope>NUCLEOTIDE SEQUENCE [LARGE SCALE GENOMIC DNA]</scope>
    <source>
        <strain evidence="2 3">5GH32-13</strain>
    </source>
</reference>
<keyword evidence="3" id="KW-1185">Reference proteome</keyword>
<protein>
    <submittedName>
        <fullName evidence="2">DUF3500 domain-containing protein</fullName>
    </submittedName>
</protein>